<dbReference type="InterPro" id="IPR042099">
    <property type="entry name" value="ANL_N_sf"/>
</dbReference>
<dbReference type="InterPro" id="IPR020845">
    <property type="entry name" value="AMP-binding_CS"/>
</dbReference>
<dbReference type="InterPro" id="IPR000873">
    <property type="entry name" value="AMP-dep_synth/lig_dom"/>
</dbReference>
<dbReference type="Pfam" id="PF00550">
    <property type="entry name" value="PP-binding"/>
    <property type="match status" value="1"/>
</dbReference>
<dbReference type="SUPFAM" id="SSF51735">
    <property type="entry name" value="NAD(P)-binding Rossmann-fold domains"/>
    <property type="match status" value="1"/>
</dbReference>
<keyword evidence="2" id="KW-0597">Phosphoprotein</keyword>
<dbReference type="GO" id="GO:0043041">
    <property type="term" value="P:amino acid activation for nonribosomal peptide biosynthetic process"/>
    <property type="evidence" value="ECO:0007669"/>
    <property type="project" value="TreeGrafter"/>
</dbReference>
<dbReference type="EMBL" id="CP021431">
    <property type="protein sequence ID" value="ART99428.1"/>
    <property type="molecule type" value="Genomic_DNA"/>
</dbReference>
<dbReference type="InterPro" id="IPR036291">
    <property type="entry name" value="NAD(P)-bd_dom_sf"/>
</dbReference>
<evidence type="ECO:0000259" key="5">
    <source>
        <dbReference type="Pfam" id="PF07993"/>
    </source>
</evidence>
<dbReference type="InterPro" id="IPR045851">
    <property type="entry name" value="AMP-bd_C_sf"/>
</dbReference>
<evidence type="ECO:0000256" key="1">
    <source>
        <dbReference type="ARBA" id="ARBA00022450"/>
    </source>
</evidence>
<dbReference type="PANTHER" id="PTHR45527:SF1">
    <property type="entry name" value="FATTY ACID SYNTHASE"/>
    <property type="match status" value="1"/>
</dbReference>
<dbReference type="PANTHER" id="PTHR45527">
    <property type="entry name" value="NONRIBOSOMAL PEPTIDE SYNTHETASE"/>
    <property type="match status" value="1"/>
</dbReference>
<reference evidence="6 7" key="1">
    <citation type="submission" date="2017-05" db="EMBL/GenBank/DDBJ databases">
        <title>Genome Sequence of Loktanella vestfoldensis Strain SMR4r Isolated from a Culture of the Diatom Skeletonema marinoi.</title>
        <authorList>
            <person name="Topel M."/>
            <person name="Pinder M.I.M."/>
            <person name="Johansson O.N."/>
            <person name="Kourtchenko O."/>
            <person name="Godhe A."/>
            <person name="Clarke A.K."/>
        </authorList>
    </citation>
    <scope>NUCLEOTIDE SEQUENCE [LARGE SCALE GENOMIC DNA]</scope>
    <source>
        <strain evidence="6 7">SMR4r</strain>
    </source>
</reference>
<proteinExistence type="predicted"/>
<organism evidence="6 7">
    <name type="scientific">Yoonia vestfoldensis</name>
    <dbReference type="NCBI Taxonomy" id="245188"/>
    <lineage>
        <taxon>Bacteria</taxon>
        <taxon>Pseudomonadati</taxon>
        <taxon>Pseudomonadota</taxon>
        <taxon>Alphaproteobacteria</taxon>
        <taxon>Rhodobacterales</taxon>
        <taxon>Paracoccaceae</taxon>
        <taxon>Yoonia</taxon>
    </lineage>
</organism>
<keyword evidence="7" id="KW-1185">Reference proteome</keyword>
<feature type="domain" description="Thioester reductase (TE)" evidence="5">
    <location>
        <begin position="614"/>
        <end position="822"/>
    </location>
</feature>
<keyword evidence="1" id="KW-0596">Phosphopantetheine</keyword>
<dbReference type="InterPro" id="IPR013120">
    <property type="entry name" value="FAR_NAD-bd"/>
</dbReference>
<name>A0A1Y0E7N8_9RHOB</name>
<protein>
    <submittedName>
        <fullName evidence="6">Linear gramicidin synthase subunit D</fullName>
    </submittedName>
</protein>
<evidence type="ECO:0000313" key="7">
    <source>
        <dbReference type="Proteomes" id="UP000195273"/>
    </source>
</evidence>
<feature type="domain" description="Carrier" evidence="4">
    <location>
        <begin position="535"/>
        <end position="580"/>
    </location>
</feature>
<dbReference type="SUPFAM" id="SSF56801">
    <property type="entry name" value="Acetyl-CoA synthetase-like"/>
    <property type="match status" value="1"/>
</dbReference>
<evidence type="ECO:0000256" key="2">
    <source>
        <dbReference type="ARBA" id="ARBA00022553"/>
    </source>
</evidence>
<dbReference type="GO" id="GO:0031177">
    <property type="term" value="F:phosphopantetheine binding"/>
    <property type="evidence" value="ECO:0007669"/>
    <property type="project" value="TreeGrafter"/>
</dbReference>
<evidence type="ECO:0000313" key="6">
    <source>
        <dbReference type="EMBL" id="ART99428.1"/>
    </source>
</evidence>
<dbReference type="GO" id="GO:0044550">
    <property type="term" value="P:secondary metabolite biosynthetic process"/>
    <property type="evidence" value="ECO:0007669"/>
    <property type="project" value="TreeGrafter"/>
</dbReference>
<dbReference type="Pfam" id="PF07993">
    <property type="entry name" value="NAD_binding_4"/>
    <property type="match status" value="1"/>
</dbReference>
<dbReference type="Gene3D" id="3.40.50.12780">
    <property type="entry name" value="N-terminal domain of ligase-like"/>
    <property type="match status" value="1"/>
</dbReference>
<evidence type="ECO:0000259" key="4">
    <source>
        <dbReference type="Pfam" id="PF00550"/>
    </source>
</evidence>
<dbReference type="GO" id="GO:0005737">
    <property type="term" value="C:cytoplasm"/>
    <property type="evidence" value="ECO:0007669"/>
    <property type="project" value="TreeGrafter"/>
</dbReference>
<dbReference type="Gene3D" id="3.30.300.30">
    <property type="match status" value="1"/>
</dbReference>
<evidence type="ECO:0000259" key="3">
    <source>
        <dbReference type="Pfam" id="PF00501"/>
    </source>
</evidence>
<dbReference type="InterPro" id="IPR009081">
    <property type="entry name" value="PP-bd_ACP"/>
</dbReference>
<dbReference type="KEGG" id="lvs:LOKVESSMR4R_00082"/>
<dbReference type="Gene3D" id="3.40.50.720">
    <property type="entry name" value="NAD(P)-binding Rossmann-like Domain"/>
    <property type="match status" value="1"/>
</dbReference>
<gene>
    <name evidence="6" type="primary">lgrD</name>
    <name evidence="6" type="ORF">LOKVESSMR4R_00082</name>
</gene>
<dbReference type="InterPro" id="IPR036736">
    <property type="entry name" value="ACP-like_sf"/>
</dbReference>
<dbReference type="Proteomes" id="UP000195273">
    <property type="component" value="Chromosome"/>
</dbReference>
<dbReference type="PROSITE" id="PS00455">
    <property type="entry name" value="AMP_BINDING"/>
    <property type="match status" value="1"/>
</dbReference>
<feature type="domain" description="AMP-dependent synthetase/ligase" evidence="3">
    <location>
        <begin position="17"/>
        <end position="353"/>
    </location>
</feature>
<dbReference type="Pfam" id="PF00501">
    <property type="entry name" value="AMP-binding"/>
    <property type="match status" value="1"/>
</dbReference>
<sequence>MINSLTALSNVPAQIAQALQNHHDLIALTDVNTSIRYGQLADFIERLQTYMPTAAPVAVFGKPSAAFGAAVTACVVFGRPFVHLDPAMPHDVLRNIIDELGIGVIFHAEPPATGQLPQSCACFDVAALAQNLNDQPARPVVGAQVAPDDIIYIVATSGTTGKPKCIPVTQTSAFLSYEWRDAYTPYGPDDRVGCYIFAIWEMFRPLRKGATICFAQFNELMSPLDLVKFWHRHAVTEMLFTPSALENALQALPATAITGVALQRIILNGEVVSDDLIAAVHAKLPHVKLWNLYSICETHDIAITDVTQRQSNSGPVSVGVPMPHLRAVVLDDSDQVCPEGQPGLLHFEGPQMLGPGYINRPDETALRFRNLTLQGRGVRLYDTGDQGYVDAQGAVFVMGRIAHMLKLRGHSIQTRELVETLRAYIGFGQAVPWIKDIAGRGKALIIYYSSDADQAAQNDRNWALGTGQIRIPSALSKVMRKDLPAYCIPSYLVRLDEIPIHAVSGKCDFKSLPDITLAQIDDHAALDALPTIVQCAKVMGCSVSDLDPALSLHAQGGDSLMAVTLLLALEEIYSRSVDFDFALNVPLGRLHDILAKTESTPEPHTAFTRKGILLTGVTGFLGSRVLAAAARALPADQVIYCVIREKRNAPTDRLLRIAKDQSVDPDRLVLIAGSIDEARFGLDAPGYGALVSCVTSVIHCAAMVNLAVDRRHTQTWSQTGITIILQFCDDAGADLRFTSSSAVFPDTGGPYPEARTTVFDGSSGYGAAKIEAEAQISASNVPAAIVRLPSLYDLAAPNAKDIYEIIMKACMAMNAVPEGFTFRMVDVHEVANFLVGLPAGKGQAFYNFAPDAFVTPEMIPAGFAVLPLQTWLRDAPLSEAERALIASDTSVLRAASCFDHGAAQTAWGQITGTPLAAAADPQALVARRFTSSSQRSP</sequence>
<dbReference type="AlphaFoldDB" id="A0A1Y0E7N8"/>
<dbReference type="SUPFAM" id="SSF47336">
    <property type="entry name" value="ACP-like"/>
    <property type="match status" value="1"/>
</dbReference>
<accession>A0A1Y0E7N8</accession>